<dbReference type="InterPro" id="IPR014710">
    <property type="entry name" value="RmlC-like_jellyroll"/>
</dbReference>
<keyword evidence="7" id="KW-1185">Reference proteome</keyword>
<dbReference type="Gene3D" id="2.60.120.10">
    <property type="entry name" value="Jelly Rolls"/>
    <property type="match status" value="2"/>
</dbReference>
<dbReference type="PANTHER" id="PTHR43212:SF3">
    <property type="entry name" value="QUERCETIN 2,3-DIOXYGENASE"/>
    <property type="match status" value="1"/>
</dbReference>
<feature type="binding site" evidence="2">
    <location>
        <position position="101"/>
    </location>
    <ligand>
        <name>Fe cation</name>
        <dbReference type="ChEBI" id="CHEBI:24875"/>
    </ligand>
</feature>
<protein>
    <recommendedName>
        <fullName evidence="8">Pirin N-terminal domain-containing protein</fullName>
    </recommendedName>
</protein>
<dbReference type="InterPro" id="IPR041602">
    <property type="entry name" value="Quercetinase_C"/>
</dbReference>
<accession>A0A1G5Q5G0</accession>
<evidence type="ECO:0008006" key="8">
    <source>
        <dbReference type="Google" id="ProtNLM"/>
    </source>
</evidence>
<proteinExistence type="inferred from homology"/>
<keyword evidence="2" id="KW-0479">Metal-binding</keyword>
<dbReference type="Pfam" id="PF17954">
    <property type="entry name" value="Pirin_C_2"/>
    <property type="match status" value="1"/>
</dbReference>
<dbReference type="InterPro" id="IPR011051">
    <property type="entry name" value="RmlC_Cupin_sf"/>
</dbReference>
<dbReference type="EMBL" id="FMWD01000004">
    <property type="protein sequence ID" value="SCZ57114.1"/>
    <property type="molecule type" value="Genomic_DNA"/>
</dbReference>
<evidence type="ECO:0000256" key="2">
    <source>
        <dbReference type="PIRSR" id="PIRSR006232-1"/>
    </source>
</evidence>
<gene>
    <name evidence="6" type="ORF">SAMN03097708_01366</name>
</gene>
<keyword evidence="2" id="KW-0408">Iron</keyword>
<reference evidence="6 7" key="1">
    <citation type="submission" date="2016-10" db="EMBL/GenBank/DDBJ databases">
        <authorList>
            <person name="de Groot N.N."/>
        </authorList>
    </citation>
    <scope>NUCLEOTIDE SEQUENCE [LARGE SCALE GENOMIC DNA]</scope>
    <source>
        <strain evidence="6 7">HLD2</strain>
    </source>
</reference>
<feature type="domain" description="Quercetin 2,3-dioxygenase C-terminal cupin" evidence="5">
    <location>
        <begin position="146"/>
        <end position="232"/>
    </location>
</feature>
<dbReference type="GO" id="GO:0046872">
    <property type="term" value="F:metal ion binding"/>
    <property type="evidence" value="ECO:0007669"/>
    <property type="project" value="UniProtKB-KW"/>
</dbReference>
<dbReference type="Pfam" id="PF02678">
    <property type="entry name" value="Pirin"/>
    <property type="match status" value="1"/>
</dbReference>
<sequence>MITLRRSEERGRAAGNGIDSRFGFSFADYHDPAHVRFSVLRVLNEDLLAPGAGFPEHPHGDMEIVTYLLDGVLEHQDSLGHRYQMRRGDLQCMTAGQGIRHSERNPSERESTHLFQIWLFPSSKGLQPEYQQAYFSDDEKRRHLRLLVSPDGRAGSVRIHQDVSLYATLLSPGQGIDYEIAAGRRVYLQLATGRLELDGKLLEEGDAAKVEGLASVSFTAAADSTELLLFDLP</sequence>
<dbReference type="InterPro" id="IPR003829">
    <property type="entry name" value="Pirin_N_dom"/>
</dbReference>
<name>A0A1G5Q5G0_9GAMM</name>
<feature type="binding site" evidence="2">
    <location>
        <position position="57"/>
    </location>
    <ligand>
        <name>Fe cation</name>
        <dbReference type="ChEBI" id="CHEBI:24875"/>
    </ligand>
</feature>
<feature type="domain" description="Pirin N-terminal" evidence="4">
    <location>
        <begin position="15"/>
        <end position="119"/>
    </location>
</feature>
<organism evidence="6 7">
    <name type="scientific">Thiohalomonas denitrificans</name>
    <dbReference type="NCBI Taxonomy" id="415747"/>
    <lineage>
        <taxon>Bacteria</taxon>
        <taxon>Pseudomonadati</taxon>
        <taxon>Pseudomonadota</taxon>
        <taxon>Gammaproteobacteria</taxon>
        <taxon>Thiohalomonadales</taxon>
        <taxon>Thiohalomonadaceae</taxon>
        <taxon>Thiohalomonas</taxon>
    </lineage>
</organism>
<dbReference type="OrthoDB" id="9780903at2"/>
<dbReference type="SUPFAM" id="SSF51182">
    <property type="entry name" value="RmlC-like cupins"/>
    <property type="match status" value="1"/>
</dbReference>
<evidence type="ECO:0000313" key="6">
    <source>
        <dbReference type="EMBL" id="SCZ57114.1"/>
    </source>
</evidence>
<evidence type="ECO:0000256" key="1">
    <source>
        <dbReference type="ARBA" id="ARBA00008416"/>
    </source>
</evidence>
<evidence type="ECO:0000256" key="3">
    <source>
        <dbReference type="RuleBase" id="RU003457"/>
    </source>
</evidence>
<dbReference type="CDD" id="cd02910">
    <property type="entry name" value="cupin_Yhhw_N"/>
    <property type="match status" value="1"/>
</dbReference>
<comment type="cofactor">
    <cofactor evidence="2">
        <name>Fe cation</name>
        <dbReference type="ChEBI" id="CHEBI:24875"/>
    </cofactor>
    <text evidence="2">Binds 1 Fe cation per subunit.</text>
</comment>
<evidence type="ECO:0000259" key="5">
    <source>
        <dbReference type="Pfam" id="PF17954"/>
    </source>
</evidence>
<dbReference type="Proteomes" id="UP000199648">
    <property type="component" value="Unassembled WGS sequence"/>
</dbReference>
<dbReference type="InterPro" id="IPR012093">
    <property type="entry name" value="Pirin"/>
</dbReference>
<evidence type="ECO:0000259" key="4">
    <source>
        <dbReference type="Pfam" id="PF02678"/>
    </source>
</evidence>
<dbReference type="PIRSF" id="PIRSF006232">
    <property type="entry name" value="Pirin"/>
    <property type="match status" value="1"/>
</dbReference>
<feature type="binding site" evidence="2">
    <location>
        <position position="59"/>
    </location>
    <ligand>
        <name>Fe cation</name>
        <dbReference type="ChEBI" id="CHEBI:24875"/>
    </ligand>
</feature>
<dbReference type="RefSeq" id="WP_092994439.1">
    <property type="nucleotide sequence ID" value="NZ_FMWD01000004.1"/>
</dbReference>
<dbReference type="PANTHER" id="PTHR43212">
    <property type="entry name" value="QUERCETIN 2,3-DIOXYGENASE"/>
    <property type="match status" value="1"/>
</dbReference>
<feature type="binding site" evidence="2">
    <location>
        <position position="103"/>
    </location>
    <ligand>
        <name>Fe cation</name>
        <dbReference type="ChEBI" id="CHEBI:24875"/>
    </ligand>
</feature>
<dbReference type="AlphaFoldDB" id="A0A1G5Q5G0"/>
<evidence type="ECO:0000313" key="7">
    <source>
        <dbReference type="Proteomes" id="UP000199648"/>
    </source>
</evidence>
<dbReference type="STRING" id="415747.SAMN03097708_01366"/>
<comment type="similarity">
    <text evidence="1 3">Belongs to the pirin family.</text>
</comment>